<keyword evidence="3" id="KW-1185">Reference proteome</keyword>
<dbReference type="AlphaFoldDB" id="A0A4Z1IIB9"/>
<evidence type="ECO:0000313" key="3">
    <source>
        <dbReference type="Proteomes" id="UP000297452"/>
    </source>
</evidence>
<evidence type="ECO:0000313" key="2">
    <source>
        <dbReference type="EMBL" id="TGO59302.1"/>
    </source>
</evidence>
<keyword evidence="1" id="KW-0812">Transmembrane</keyword>
<feature type="transmembrane region" description="Helical" evidence="1">
    <location>
        <begin position="50"/>
        <end position="72"/>
    </location>
</feature>
<reference evidence="2 3" key="1">
    <citation type="submission" date="2017-12" db="EMBL/GenBank/DDBJ databases">
        <title>Comparative genomics of Botrytis spp.</title>
        <authorList>
            <person name="Valero-Jimenez C.A."/>
            <person name="Tapia P."/>
            <person name="Veloso J."/>
            <person name="Silva-Moreno E."/>
            <person name="Staats M."/>
            <person name="Valdes J.H."/>
            <person name="Van Kan J.A.L."/>
        </authorList>
    </citation>
    <scope>NUCLEOTIDE SEQUENCE [LARGE SCALE GENOMIC DNA]</scope>
    <source>
        <strain evidence="2 3">MUCL2120</strain>
    </source>
</reference>
<organism evidence="2 3">
    <name type="scientific">Botryotinia narcissicola</name>
    <dbReference type="NCBI Taxonomy" id="278944"/>
    <lineage>
        <taxon>Eukaryota</taxon>
        <taxon>Fungi</taxon>
        <taxon>Dikarya</taxon>
        <taxon>Ascomycota</taxon>
        <taxon>Pezizomycotina</taxon>
        <taxon>Leotiomycetes</taxon>
        <taxon>Helotiales</taxon>
        <taxon>Sclerotiniaceae</taxon>
        <taxon>Botryotinia</taxon>
    </lineage>
</organism>
<accession>A0A4Z1IIB9</accession>
<dbReference type="EMBL" id="PQXJ01000165">
    <property type="protein sequence ID" value="TGO59302.1"/>
    <property type="molecule type" value="Genomic_DNA"/>
</dbReference>
<name>A0A4Z1IIB9_9HELO</name>
<evidence type="ECO:0000256" key="1">
    <source>
        <dbReference type="SAM" id="Phobius"/>
    </source>
</evidence>
<protein>
    <submittedName>
        <fullName evidence="2">Uncharacterized protein</fullName>
    </submittedName>
</protein>
<dbReference type="Proteomes" id="UP000297452">
    <property type="component" value="Unassembled WGS sequence"/>
</dbReference>
<keyword evidence="1" id="KW-1133">Transmembrane helix</keyword>
<proteinExistence type="predicted"/>
<sequence>MERKMLFEVKIKKGKEIKRWKIEGRRTEGFVAFISGDSEDSEEEYEKYRFSGYDVIAIRIAIAIATIMCLLLRSKVQNNIHAETHFGVERFHHIQLFARELEELSIRFLENPLIRGTRYERKVLIFVNFPVKAAKTSLSLPLLLQSYGIGTASASSTETDG</sequence>
<keyword evidence="1" id="KW-0472">Membrane</keyword>
<gene>
    <name evidence="2" type="ORF">BOTNAR_0165g00020</name>
</gene>
<comment type="caution">
    <text evidence="2">The sequence shown here is derived from an EMBL/GenBank/DDBJ whole genome shotgun (WGS) entry which is preliminary data.</text>
</comment>